<feature type="signal peptide" evidence="4">
    <location>
        <begin position="1"/>
        <end position="39"/>
    </location>
</feature>
<dbReference type="Proteomes" id="UP000288212">
    <property type="component" value="Unassembled WGS sequence"/>
</dbReference>
<feature type="domain" description="Multidrug resistance protein MdtA-like beta-barrel" evidence="7">
    <location>
        <begin position="229"/>
        <end position="313"/>
    </location>
</feature>
<dbReference type="GO" id="GO:0005886">
    <property type="term" value="C:plasma membrane"/>
    <property type="evidence" value="ECO:0007669"/>
    <property type="project" value="TreeGrafter"/>
</dbReference>
<proteinExistence type="inferred from homology"/>
<dbReference type="InterPro" id="IPR058626">
    <property type="entry name" value="MdtA-like_b-barrel"/>
</dbReference>
<evidence type="ECO:0000259" key="8">
    <source>
        <dbReference type="Pfam" id="PF25967"/>
    </source>
</evidence>
<dbReference type="InterPro" id="IPR058627">
    <property type="entry name" value="MdtA-like_C"/>
</dbReference>
<dbReference type="InterPro" id="IPR058624">
    <property type="entry name" value="MdtA-like_HH"/>
</dbReference>
<dbReference type="GO" id="GO:0022857">
    <property type="term" value="F:transmembrane transporter activity"/>
    <property type="evidence" value="ECO:0007669"/>
    <property type="project" value="InterPro"/>
</dbReference>
<dbReference type="SUPFAM" id="SSF111369">
    <property type="entry name" value="HlyD-like secretion proteins"/>
    <property type="match status" value="1"/>
</dbReference>
<organism evidence="9 10">
    <name type="scientific">Aliidiomarina haloalkalitolerans</name>
    <dbReference type="NCBI Taxonomy" id="859059"/>
    <lineage>
        <taxon>Bacteria</taxon>
        <taxon>Pseudomonadati</taxon>
        <taxon>Pseudomonadota</taxon>
        <taxon>Gammaproteobacteria</taxon>
        <taxon>Alteromonadales</taxon>
        <taxon>Idiomarinaceae</taxon>
        <taxon>Aliidiomarina</taxon>
    </lineage>
</organism>
<dbReference type="AlphaFoldDB" id="A0A432VYP2"/>
<evidence type="ECO:0000313" key="10">
    <source>
        <dbReference type="Proteomes" id="UP000288212"/>
    </source>
</evidence>
<keyword evidence="10" id="KW-1185">Reference proteome</keyword>
<name>A0A432VYP2_9GAMM</name>
<feature type="coiled-coil region" evidence="3">
    <location>
        <begin position="120"/>
        <end position="185"/>
    </location>
</feature>
<dbReference type="OrthoDB" id="9800613at2"/>
<feature type="chain" id="PRO_5019496303" evidence="4">
    <location>
        <begin position="40"/>
        <end position="392"/>
    </location>
</feature>
<evidence type="ECO:0000256" key="1">
    <source>
        <dbReference type="ARBA" id="ARBA00004519"/>
    </source>
</evidence>
<evidence type="ECO:0000256" key="4">
    <source>
        <dbReference type="SAM" id="SignalP"/>
    </source>
</evidence>
<comment type="caution">
    <text evidence="9">The sequence shown here is derived from an EMBL/GenBank/DDBJ whole genome shotgun (WGS) entry which is preliminary data.</text>
</comment>
<keyword evidence="3" id="KW-0175">Coiled coil</keyword>
<dbReference type="GO" id="GO:0030313">
    <property type="term" value="C:cell envelope"/>
    <property type="evidence" value="ECO:0007669"/>
    <property type="project" value="UniProtKB-SubCell"/>
</dbReference>
<dbReference type="InterPro" id="IPR058625">
    <property type="entry name" value="MdtA-like_BSH"/>
</dbReference>
<reference evidence="9 10" key="1">
    <citation type="journal article" date="2011" name="Front. Microbiol.">
        <title>Genomic signatures of strain selection and enhancement in Bacillus atrophaeus var. globigii, a historical biowarfare simulant.</title>
        <authorList>
            <person name="Gibbons H.S."/>
            <person name="Broomall S.M."/>
            <person name="McNew L.A."/>
            <person name="Daligault H."/>
            <person name="Chapman C."/>
            <person name="Bruce D."/>
            <person name="Karavis M."/>
            <person name="Krepps M."/>
            <person name="McGregor P.A."/>
            <person name="Hong C."/>
            <person name="Park K.H."/>
            <person name="Akmal A."/>
            <person name="Feldman A."/>
            <person name="Lin J.S."/>
            <person name="Chang W.E."/>
            <person name="Higgs B.W."/>
            <person name="Demirev P."/>
            <person name="Lindquist J."/>
            <person name="Liem A."/>
            <person name="Fochler E."/>
            <person name="Read T.D."/>
            <person name="Tapia R."/>
            <person name="Johnson S."/>
            <person name="Bishop-Lilly K.A."/>
            <person name="Detter C."/>
            <person name="Han C."/>
            <person name="Sozhamannan S."/>
            <person name="Rosenzweig C.N."/>
            <person name="Skowronski E.W."/>
        </authorList>
    </citation>
    <scope>NUCLEOTIDE SEQUENCE [LARGE SCALE GENOMIC DNA]</scope>
    <source>
        <strain evidence="9 10">AK5</strain>
    </source>
</reference>
<dbReference type="Pfam" id="PF25917">
    <property type="entry name" value="BSH_RND"/>
    <property type="match status" value="1"/>
</dbReference>
<dbReference type="Pfam" id="PF25944">
    <property type="entry name" value="Beta-barrel_RND"/>
    <property type="match status" value="1"/>
</dbReference>
<dbReference type="PROSITE" id="PS51257">
    <property type="entry name" value="PROKAR_LIPOPROTEIN"/>
    <property type="match status" value="1"/>
</dbReference>
<feature type="domain" description="Multidrug resistance protein MdtA-like alpha-helical hairpin" evidence="5">
    <location>
        <begin position="121"/>
        <end position="189"/>
    </location>
</feature>
<dbReference type="RefSeq" id="WP_126790926.1">
    <property type="nucleotide sequence ID" value="NZ_PIPI01000001.1"/>
</dbReference>
<evidence type="ECO:0000256" key="3">
    <source>
        <dbReference type="SAM" id="Coils"/>
    </source>
</evidence>
<dbReference type="InterPro" id="IPR006143">
    <property type="entry name" value="RND_pump_MFP"/>
</dbReference>
<dbReference type="Gene3D" id="1.10.287.470">
    <property type="entry name" value="Helix hairpin bin"/>
    <property type="match status" value="1"/>
</dbReference>
<dbReference type="Gene3D" id="2.40.30.170">
    <property type="match status" value="1"/>
</dbReference>
<dbReference type="EMBL" id="PIPI01000001">
    <property type="protein sequence ID" value="RUO21780.1"/>
    <property type="molecule type" value="Genomic_DNA"/>
</dbReference>
<evidence type="ECO:0000259" key="7">
    <source>
        <dbReference type="Pfam" id="PF25944"/>
    </source>
</evidence>
<dbReference type="NCBIfam" id="TIGR01730">
    <property type="entry name" value="RND_mfp"/>
    <property type="match status" value="1"/>
</dbReference>
<accession>A0A432VYP2</accession>
<dbReference type="PANTHER" id="PTHR30158">
    <property type="entry name" value="ACRA/E-RELATED COMPONENT OF DRUG EFFLUX TRANSPORTER"/>
    <property type="match status" value="1"/>
</dbReference>
<feature type="domain" description="Multidrug resistance protein MdtA-like C-terminal permuted SH3" evidence="8">
    <location>
        <begin position="318"/>
        <end position="376"/>
    </location>
</feature>
<sequence length="392" mass="42126">MNASFRAHSHPRRHTWVTPKQIALSASALVMLTACSGDASNGQGNGQNGMPPSPVTIAEVQTESAIYTAQYPARVRGAREVEVRAQVGGILQQRNFHEGHAVSQGDTLFQIDPEPYQLAVNAAQAELADATAMHQQADREWRRVSGLFESNAASEREYDQARSAIEAAKARLARAESGLADAQRNLRYTRVEAPISGLAGVESVTEGNLISTGTYLTHIVQTDTVHLHFAIPESDAQLYRVHLQQTHAQQSNEQGSFVAVTNSQGQSYAVQGRINYVAPSVDTQTGRVVMRAEVDNTNAELLPGQFVRVELALQAFDDVVLIDPTTVSQGPDGPQVYVVNGTEQAQARPVTLGPKVNGKQVVLEGLSAGDKLIINGHVAVRDGAPVMITNGQ</sequence>
<comment type="subcellular location">
    <subcellularLocation>
        <location evidence="1">Cell inner membrane</location>
        <topology evidence="1">Lipid-anchor</topology>
    </subcellularLocation>
</comment>
<gene>
    <name evidence="9" type="ORF">CWE06_02730</name>
</gene>
<dbReference type="Gene3D" id="2.40.50.100">
    <property type="match status" value="1"/>
</dbReference>
<comment type="similarity">
    <text evidence="2">Belongs to the membrane fusion protein (MFP) (TC 8.A.1) family.</text>
</comment>
<protein>
    <submittedName>
        <fullName evidence="9">Efflux transporter periplasmic adaptor subunit</fullName>
    </submittedName>
</protein>
<evidence type="ECO:0000259" key="5">
    <source>
        <dbReference type="Pfam" id="PF25876"/>
    </source>
</evidence>
<dbReference type="GO" id="GO:0046677">
    <property type="term" value="P:response to antibiotic"/>
    <property type="evidence" value="ECO:0007669"/>
    <property type="project" value="TreeGrafter"/>
</dbReference>
<evidence type="ECO:0000259" key="6">
    <source>
        <dbReference type="Pfam" id="PF25917"/>
    </source>
</evidence>
<dbReference type="Pfam" id="PF25876">
    <property type="entry name" value="HH_MFP_RND"/>
    <property type="match status" value="1"/>
</dbReference>
<dbReference type="Pfam" id="PF25967">
    <property type="entry name" value="RND-MFP_C"/>
    <property type="match status" value="1"/>
</dbReference>
<dbReference type="Gene3D" id="2.40.420.20">
    <property type="match status" value="1"/>
</dbReference>
<feature type="domain" description="Multidrug resistance protein MdtA-like barrel-sandwich hybrid" evidence="6">
    <location>
        <begin position="79"/>
        <end position="220"/>
    </location>
</feature>
<keyword evidence="4" id="KW-0732">Signal</keyword>
<evidence type="ECO:0000256" key="2">
    <source>
        <dbReference type="ARBA" id="ARBA00009477"/>
    </source>
</evidence>
<evidence type="ECO:0000313" key="9">
    <source>
        <dbReference type="EMBL" id="RUO21780.1"/>
    </source>
</evidence>